<protein>
    <recommendedName>
        <fullName evidence="5">Secreted protein</fullName>
    </recommendedName>
</protein>
<evidence type="ECO:0000256" key="1">
    <source>
        <dbReference type="SAM" id="MobiDB-lite"/>
    </source>
</evidence>
<dbReference type="AlphaFoldDB" id="A0A9W8CF18"/>
<evidence type="ECO:0008006" key="5">
    <source>
        <dbReference type="Google" id="ProtNLM"/>
    </source>
</evidence>
<feature type="compositionally biased region" description="Basic residues" evidence="1">
    <location>
        <begin position="44"/>
        <end position="55"/>
    </location>
</feature>
<organism evidence="3 4">
    <name type="scientific">Paspalum vaginatum</name>
    <name type="common">seashore paspalum</name>
    <dbReference type="NCBI Taxonomy" id="158149"/>
    <lineage>
        <taxon>Eukaryota</taxon>
        <taxon>Viridiplantae</taxon>
        <taxon>Streptophyta</taxon>
        <taxon>Embryophyta</taxon>
        <taxon>Tracheophyta</taxon>
        <taxon>Spermatophyta</taxon>
        <taxon>Magnoliopsida</taxon>
        <taxon>Liliopsida</taxon>
        <taxon>Poales</taxon>
        <taxon>Poaceae</taxon>
        <taxon>PACMAD clade</taxon>
        <taxon>Panicoideae</taxon>
        <taxon>Andropogonodae</taxon>
        <taxon>Paspaleae</taxon>
        <taxon>Paspalinae</taxon>
        <taxon>Paspalum</taxon>
    </lineage>
</organism>
<proteinExistence type="predicted"/>
<feature type="signal peptide" evidence="2">
    <location>
        <begin position="1"/>
        <end position="17"/>
    </location>
</feature>
<accession>A0A9W8CF18</accession>
<keyword evidence="2" id="KW-0732">Signal</keyword>
<gene>
    <name evidence="3" type="ORF">BS78_K164400</name>
</gene>
<sequence length="149" mass="15975">MFLVWPSAVFFIGFASPAAVTPSAARLAASPYRRRDLHAPRAGRVPRRRNLKRSPHPYAGGGASADPARGRPQKAGSTAPSLPRRSSPPRPKERCRPCLRPCRAAASSCAGFPPPVGDCSLRMAYFEFRQTPCPPAAVALAPLSVSPRF</sequence>
<feature type="chain" id="PRO_5040786384" description="Secreted protein" evidence="2">
    <location>
        <begin position="18"/>
        <end position="149"/>
    </location>
</feature>
<name>A0A9W8CF18_9POAL</name>
<comment type="caution">
    <text evidence="3">The sequence shown here is derived from an EMBL/GenBank/DDBJ whole genome shotgun (WGS) entry which is preliminary data.</text>
</comment>
<evidence type="ECO:0000313" key="4">
    <source>
        <dbReference type="Proteomes" id="UP001164776"/>
    </source>
</evidence>
<reference evidence="3 4" key="1">
    <citation type="submission" date="2022-10" db="EMBL/GenBank/DDBJ databases">
        <title>WGS assembly of Paspalum vaginatum 540-79.</title>
        <authorList>
            <person name="Sun G."/>
            <person name="Wase N."/>
            <person name="Shu S."/>
            <person name="Jenkins J."/>
            <person name="Zhou B."/>
            <person name="Torres-Rodriguez J."/>
            <person name="Chen C."/>
            <person name="Sandor L."/>
            <person name="Plott C."/>
            <person name="Yoshinga Y."/>
            <person name="Daum C."/>
            <person name="Qi P."/>
            <person name="Barry K."/>
            <person name="Lipzen A."/>
            <person name="Berry L."/>
            <person name="Pedersen C."/>
            <person name="Gottilla T."/>
            <person name="Foltz A."/>
            <person name="Yu H."/>
            <person name="O'Malley R."/>
            <person name="Zhang C."/>
            <person name="Devos K."/>
            <person name="Sigmon B."/>
            <person name="Yu B."/>
            <person name="Obata T."/>
            <person name="Schmutz J."/>
            <person name="Schnable J."/>
        </authorList>
    </citation>
    <scope>NUCLEOTIDE SEQUENCE [LARGE SCALE GENOMIC DNA]</scope>
    <source>
        <strain evidence="4">cv. 540-79</strain>
    </source>
</reference>
<evidence type="ECO:0000313" key="3">
    <source>
        <dbReference type="EMBL" id="KAJ1255760.1"/>
    </source>
</evidence>
<dbReference type="Proteomes" id="UP001164776">
    <property type="component" value="Unassembled WGS sequence"/>
</dbReference>
<feature type="region of interest" description="Disordered" evidence="1">
    <location>
        <begin position="35"/>
        <end position="96"/>
    </location>
</feature>
<dbReference type="EMBL" id="MU629645">
    <property type="protein sequence ID" value="KAJ1255760.1"/>
    <property type="molecule type" value="Genomic_DNA"/>
</dbReference>
<keyword evidence="4" id="KW-1185">Reference proteome</keyword>
<evidence type="ECO:0000256" key="2">
    <source>
        <dbReference type="SAM" id="SignalP"/>
    </source>
</evidence>